<sequence length="761" mass="82202">MAEAARSSTPRFADRHRGKEIVGTYSWGRGDFGQIGQGSEADISTPIQIEVLREKCIVHVASNVFHSCVVTADGELFMFGLNENGQLGCKNRATQLVPARLDAFESYKVVHAACGQMHTVVVTHQGTLASWGAAEFGQLGHGEAVGVELPHPRIIKGTAELRFAQVACGAQHTLALTTSGHVFAFGQGTFGALGLGDEENRFVPTRLESLWATGIVQVACGENHSGALALCGEVYTWGRGKYGQLGQGTTSSSSVPGLVPGLGGRVQHFSCGGDHCGAVNSAGELYVWGRSTWGQTGSGGTGNETSPKRVAGPLAGRKVVMTALGSKHTLVLCSDGSVYAWGNDEQGQTGYADRKTRLAPTLVTNMPLKPILFLQAGGDHSMAVILERADHEGMSPQMIGQQLQKYGIGVRPLQLPPLLEMAKALQASAASNPPAKVSEVLNAVKDVFSSAGFLVGGFLRTGTRSSGGHGLQVEVVESLYKCLLETYNTEVLSALAAACKQCTEGLRQLVQVDSTAEVQAHWLPTVLVLLQSPLNGEPAHAEALLPKLYELVLNLHATNQEQIVAWLQSYPAEIFGARFVRAGQRYISQHLAKGRKNAEDSIIATAKVLALFHAANEKANILPYSEFYNTDLSQYLNLKEEYMRWVQPQESEATNVFVSFCQLPFLLTPETKTCILQGEANLVKHHMYRMYNGLYTNSEFLNLRIRREHLLEDALEQIVRSSQDLKKPLRVKFVSEGVEEEAVDEVRARLPLCGTGLAGPT</sequence>
<dbReference type="PANTHER" id="PTHR22870">
    <property type="entry name" value="REGULATOR OF CHROMOSOME CONDENSATION"/>
    <property type="match status" value="1"/>
</dbReference>
<feature type="repeat" description="RCC1" evidence="2">
    <location>
        <begin position="283"/>
        <end position="335"/>
    </location>
</feature>
<reference evidence="4 5" key="1">
    <citation type="journal article" date="2015" name="Genome Biol. Evol.">
        <title>Comparative Genomics of a Bacterivorous Green Alga Reveals Evolutionary Causalities and Consequences of Phago-Mixotrophic Mode of Nutrition.</title>
        <authorList>
            <person name="Burns J.A."/>
            <person name="Paasch A."/>
            <person name="Narechania A."/>
            <person name="Kim E."/>
        </authorList>
    </citation>
    <scope>NUCLEOTIDE SEQUENCE [LARGE SCALE GENOMIC DNA]</scope>
    <source>
        <strain evidence="4 5">PLY_AMNH</strain>
    </source>
</reference>
<dbReference type="EMBL" id="LGRX02007020">
    <property type="protein sequence ID" value="KAK3275781.1"/>
    <property type="molecule type" value="Genomic_DNA"/>
</dbReference>
<dbReference type="SUPFAM" id="SSF50985">
    <property type="entry name" value="RCC1/BLIP-II"/>
    <property type="match status" value="1"/>
</dbReference>
<evidence type="ECO:0000256" key="2">
    <source>
        <dbReference type="PROSITE-ProRule" id="PRU00235"/>
    </source>
</evidence>
<evidence type="ECO:0000313" key="5">
    <source>
        <dbReference type="Proteomes" id="UP001190700"/>
    </source>
</evidence>
<comment type="caution">
    <text evidence="4">The sequence shown here is derived from an EMBL/GenBank/DDBJ whole genome shotgun (WGS) entry which is preliminary data.</text>
</comment>
<feature type="repeat" description="RCC1" evidence="2">
    <location>
        <begin position="74"/>
        <end position="125"/>
    </location>
</feature>
<gene>
    <name evidence="4" type="ORF">CYMTET_16107</name>
</gene>
<dbReference type="Proteomes" id="UP001190700">
    <property type="component" value="Unassembled WGS sequence"/>
</dbReference>
<evidence type="ECO:0000256" key="1">
    <source>
        <dbReference type="ARBA" id="ARBA00022737"/>
    </source>
</evidence>
<dbReference type="InterPro" id="IPR009091">
    <property type="entry name" value="RCC1/BLIP-II"/>
</dbReference>
<evidence type="ECO:0000313" key="4">
    <source>
        <dbReference type="EMBL" id="KAK3275781.1"/>
    </source>
</evidence>
<organism evidence="4 5">
    <name type="scientific">Cymbomonas tetramitiformis</name>
    <dbReference type="NCBI Taxonomy" id="36881"/>
    <lineage>
        <taxon>Eukaryota</taxon>
        <taxon>Viridiplantae</taxon>
        <taxon>Chlorophyta</taxon>
        <taxon>Pyramimonadophyceae</taxon>
        <taxon>Pyramimonadales</taxon>
        <taxon>Pyramimonadaceae</taxon>
        <taxon>Cymbomonas</taxon>
    </lineage>
</organism>
<feature type="repeat" description="RCC1" evidence="2">
    <location>
        <begin position="232"/>
        <end position="282"/>
    </location>
</feature>
<dbReference type="Gene3D" id="3.90.1750.10">
    <property type="entry name" value="Hect, E3 ligase catalytic domains"/>
    <property type="match status" value="1"/>
</dbReference>
<protein>
    <recommendedName>
        <fullName evidence="3">RCC1-like domain-containing protein</fullName>
    </recommendedName>
</protein>
<feature type="repeat" description="RCC1" evidence="2">
    <location>
        <begin position="126"/>
        <end position="179"/>
    </location>
</feature>
<dbReference type="Pfam" id="PF25390">
    <property type="entry name" value="WD40_RLD"/>
    <property type="match status" value="1"/>
</dbReference>
<feature type="non-terminal residue" evidence="4">
    <location>
        <position position="761"/>
    </location>
</feature>
<dbReference type="PANTHER" id="PTHR22870:SF457">
    <property type="entry name" value="UBIQUITIN-PROTEIN LIGASE-RELATED"/>
    <property type="match status" value="1"/>
</dbReference>
<feature type="repeat" description="RCC1" evidence="2">
    <location>
        <begin position="180"/>
        <end position="231"/>
    </location>
</feature>
<dbReference type="GO" id="GO:0004842">
    <property type="term" value="F:ubiquitin-protein transferase activity"/>
    <property type="evidence" value="ECO:0007669"/>
    <property type="project" value="InterPro"/>
</dbReference>
<feature type="repeat" description="RCC1" evidence="2">
    <location>
        <begin position="22"/>
        <end position="73"/>
    </location>
</feature>
<dbReference type="InterPro" id="IPR051210">
    <property type="entry name" value="Ub_ligase/GEF_domain"/>
</dbReference>
<dbReference type="AlphaFoldDB" id="A0AAE0GE69"/>
<dbReference type="Gene3D" id="2.130.10.30">
    <property type="entry name" value="Regulator of chromosome condensation 1/beta-lactamase-inhibitor protein II"/>
    <property type="match status" value="2"/>
</dbReference>
<dbReference type="InterPro" id="IPR000408">
    <property type="entry name" value="Reg_chr_condens"/>
</dbReference>
<dbReference type="InterPro" id="IPR058923">
    <property type="entry name" value="RCC1-like_dom"/>
</dbReference>
<dbReference type="PROSITE" id="PS00626">
    <property type="entry name" value="RCC1_2"/>
    <property type="match status" value="2"/>
</dbReference>
<dbReference type="PROSITE" id="PS50012">
    <property type="entry name" value="RCC1_3"/>
    <property type="match status" value="7"/>
</dbReference>
<name>A0AAE0GE69_9CHLO</name>
<accession>A0AAE0GE69</accession>
<feature type="domain" description="RCC1-like" evidence="3">
    <location>
        <begin position="25"/>
        <end position="383"/>
    </location>
</feature>
<dbReference type="PRINTS" id="PR00633">
    <property type="entry name" value="RCCNDNSATION"/>
</dbReference>
<feature type="repeat" description="RCC1" evidence="2">
    <location>
        <begin position="336"/>
        <end position="387"/>
    </location>
</feature>
<keyword evidence="1" id="KW-0677">Repeat</keyword>
<proteinExistence type="predicted"/>
<dbReference type="InterPro" id="IPR035983">
    <property type="entry name" value="Hect_E3_ubiquitin_ligase"/>
</dbReference>
<evidence type="ECO:0000259" key="3">
    <source>
        <dbReference type="Pfam" id="PF25390"/>
    </source>
</evidence>
<dbReference type="SUPFAM" id="SSF56204">
    <property type="entry name" value="Hect, E3 ligase catalytic domain"/>
    <property type="match status" value="1"/>
</dbReference>
<keyword evidence="5" id="KW-1185">Reference proteome</keyword>